<comment type="caution">
    <text evidence="1">The sequence shown here is derived from an EMBL/GenBank/DDBJ whole genome shotgun (WGS) entry which is preliminary data.</text>
</comment>
<protein>
    <submittedName>
        <fullName evidence="1">Secreted protein</fullName>
    </submittedName>
</protein>
<accession>J9GLG9</accession>
<gene>
    <name evidence="1" type="ORF">EVA_11332</name>
</gene>
<dbReference type="EMBL" id="AMCI01003317">
    <property type="protein sequence ID" value="EJX00580.1"/>
    <property type="molecule type" value="Genomic_DNA"/>
</dbReference>
<name>J9GLG9_9ZZZZ</name>
<evidence type="ECO:0000313" key="1">
    <source>
        <dbReference type="EMBL" id="EJX00580.1"/>
    </source>
</evidence>
<organism evidence="1">
    <name type="scientific">gut metagenome</name>
    <dbReference type="NCBI Taxonomy" id="749906"/>
    <lineage>
        <taxon>unclassified sequences</taxon>
        <taxon>metagenomes</taxon>
        <taxon>organismal metagenomes</taxon>
    </lineage>
</organism>
<reference evidence="1" key="1">
    <citation type="journal article" date="2012" name="PLoS ONE">
        <title>Gene sets for utilization of primary and secondary nutrition supplies in the distal gut of endangered iberian lynx.</title>
        <authorList>
            <person name="Alcaide M."/>
            <person name="Messina E."/>
            <person name="Richter M."/>
            <person name="Bargiela R."/>
            <person name="Peplies J."/>
            <person name="Huws S.A."/>
            <person name="Newbold C.J."/>
            <person name="Golyshin P.N."/>
            <person name="Simon M.A."/>
            <person name="Lopez G."/>
            <person name="Yakimov M.M."/>
            <person name="Ferrer M."/>
        </authorList>
    </citation>
    <scope>NUCLEOTIDE SEQUENCE</scope>
</reference>
<proteinExistence type="predicted"/>
<sequence length="39" mass="4551">MILLKTPPFFITMMLSFFHAKTFAATSHEKKGFHPIVQR</sequence>
<dbReference type="AlphaFoldDB" id="J9GLG9"/>